<feature type="transmembrane region" description="Helical" evidence="7">
    <location>
        <begin position="282"/>
        <end position="302"/>
    </location>
</feature>
<proteinExistence type="predicted"/>
<dbReference type="InterPro" id="IPR011701">
    <property type="entry name" value="MFS"/>
</dbReference>
<feature type="transmembrane region" description="Helical" evidence="7">
    <location>
        <begin position="149"/>
        <end position="170"/>
    </location>
</feature>
<organism evidence="9 10">
    <name type="scientific">Mesorhizobium australicum (strain HAMBI 3006 / LMG 24608 / WSM2073)</name>
    <dbReference type="NCBI Taxonomy" id="754035"/>
    <lineage>
        <taxon>Bacteria</taxon>
        <taxon>Pseudomonadati</taxon>
        <taxon>Pseudomonadota</taxon>
        <taxon>Alphaproteobacteria</taxon>
        <taxon>Hyphomicrobiales</taxon>
        <taxon>Phyllobacteriaceae</taxon>
        <taxon>Mesorhizobium</taxon>
    </lineage>
</organism>
<dbReference type="GO" id="GO:0022857">
    <property type="term" value="F:transmembrane transporter activity"/>
    <property type="evidence" value="ECO:0007669"/>
    <property type="project" value="InterPro"/>
</dbReference>
<keyword evidence="6 7" id="KW-0472">Membrane</keyword>
<gene>
    <name evidence="9" type="ordered locus">Mesau_05440</name>
</gene>
<evidence type="ECO:0000256" key="6">
    <source>
        <dbReference type="ARBA" id="ARBA00023136"/>
    </source>
</evidence>
<feature type="transmembrane region" description="Helical" evidence="7">
    <location>
        <begin position="220"/>
        <end position="237"/>
    </location>
</feature>
<dbReference type="KEGG" id="mam:Mesau_05440"/>
<comment type="subcellular location">
    <subcellularLocation>
        <location evidence="1">Cell membrane</location>
        <topology evidence="1">Multi-pass membrane protein</topology>
    </subcellularLocation>
</comment>
<evidence type="ECO:0000256" key="7">
    <source>
        <dbReference type="SAM" id="Phobius"/>
    </source>
</evidence>
<dbReference type="EMBL" id="CP003358">
    <property type="protein sequence ID" value="AGB47747.1"/>
    <property type="molecule type" value="Genomic_DNA"/>
</dbReference>
<dbReference type="PANTHER" id="PTHR23501:SF174">
    <property type="entry name" value="MULTIDRUG EXPORT PROTEIN EMRB-RELATED"/>
    <property type="match status" value="1"/>
</dbReference>
<dbReference type="SUPFAM" id="SSF103473">
    <property type="entry name" value="MFS general substrate transporter"/>
    <property type="match status" value="1"/>
</dbReference>
<keyword evidence="4 7" id="KW-0812">Transmembrane</keyword>
<dbReference type="GO" id="GO:0005886">
    <property type="term" value="C:plasma membrane"/>
    <property type="evidence" value="ECO:0007669"/>
    <property type="project" value="UniProtKB-SubCell"/>
</dbReference>
<dbReference type="InterPro" id="IPR036259">
    <property type="entry name" value="MFS_trans_sf"/>
</dbReference>
<feature type="transmembrane region" description="Helical" evidence="7">
    <location>
        <begin position="352"/>
        <end position="369"/>
    </location>
</feature>
<dbReference type="InterPro" id="IPR004638">
    <property type="entry name" value="EmrB-like"/>
</dbReference>
<feature type="transmembrane region" description="Helical" evidence="7">
    <location>
        <begin position="504"/>
        <end position="522"/>
    </location>
</feature>
<dbReference type="PROSITE" id="PS50850">
    <property type="entry name" value="MFS"/>
    <property type="match status" value="1"/>
</dbReference>
<keyword evidence="5 7" id="KW-1133">Transmembrane helix</keyword>
<protein>
    <submittedName>
        <fullName evidence="9">Drug resistance transporter, EmrB/QacA subfamily</fullName>
    </submittedName>
</protein>
<feature type="transmembrane region" description="Helical" evidence="7">
    <location>
        <begin position="21"/>
        <end position="42"/>
    </location>
</feature>
<feature type="domain" description="Major facilitator superfamily (MFS) profile" evidence="8">
    <location>
        <begin position="24"/>
        <end position="527"/>
    </location>
</feature>
<feature type="transmembrane region" description="Helical" evidence="7">
    <location>
        <begin position="176"/>
        <end position="199"/>
    </location>
</feature>
<dbReference type="InterPro" id="IPR020846">
    <property type="entry name" value="MFS_dom"/>
</dbReference>
<name>L0KQN0_MESAW</name>
<feature type="transmembrane region" description="Helical" evidence="7">
    <location>
        <begin position="322"/>
        <end position="345"/>
    </location>
</feature>
<evidence type="ECO:0000256" key="2">
    <source>
        <dbReference type="ARBA" id="ARBA00022448"/>
    </source>
</evidence>
<reference evidence="10" key="1">
    <citation type="submission" date="2012-02" db="EMBL/GenBank/DDBJ databases">
        <title>Complete sequence of Mesorhizobium australicum WSM2073.</title>
        <authorList>
            <person name="Lucas S."/>
            <person name="Han J."/>
            <person name="Lapidus A."/>
            <person name="Cheng J.-F."/>
            <person name="Goodwin L."/>
            <person name="Pitluck S."/>
            <person name="Peters L."/>
            <person name="Gu W."/>
            <person name="Detter J.C."/>
            <person name="Han C."/>
            <person name="Tapia R."/>
            <person name="Land M."/>
            <person name="Hauser L."/>
            <person name="Kyrpides N."/>
            <person name="Ivanova N."/>
            <person name="Pagani I."/>
            <person name="Reeve W.G."/>
            <person name="Howieson J.G."/>
            <person name="Tiwari R.P."/>
            <person name="O'Hara G.W."/>
            <person name="Atkins C.A."/>
            <person name="Ronson C.W."/>
            <person name="Nandasena K.G."/>
            <person name="Woyke T."/>
        </authorList>
    </citation>
    <scope>NUCLEOTIDE SEQUENCE [LARGE SCALE GENOMIC DNA]</scope>
    <source>
        <strain evidence="10">LMG 24608 / HAMBI 3006 / WSM2073</strain>
    </source>
</reference>
<evidence type="ECO:0000313" key="10">
    <source>
        <dbReference type="Proteomes" id="UP000010998"/>
    </source>
</evidence>
<feature type="transmembrane region" description="Helical" evidence="7">
    <location>
        <begin position="381"/>
        <end position="406"/>
    </location>
</feature>
<dbReference type="PRINTS" id="PR01036">
    <property type="entry name" value="TCRTETB"/>
</dbReference>
<dbReference type="HOGENOM" id="CLU_000960_22_3_5"/>
<evidence type="ECO:0000259" key="8">
    <source>
        <dbReference type="PROSITE" id="PS50850"/>
    </source>
</evidence>
<keyword evidence="3" id="KW-1003">Cell membrane</keyword>
<sequence>MSRDNASDQGESRSAAGERNPWLIAIIVSIATFMLVLDTSIANVALRNIAGSLAAGMDESTWVITTYLVANSVIIPISGWLASVIGRKRYYMLCVATFTLASLLCGLAPNLEMLIVFRILQGLGGGGMAPSEQSILADTFPPEKRSQAFALYGIAVIVAPTVGPTIGGWLTDNFSWHWIFFINVPFGIMSLALVQWLLVEPEVLERERQQRLKGGLRIDWVGFILVATALGCLEIFLDEGQRNDWFASSFITTFAIISAISFALLIPWEFRHRDPIVDMRLLFTRQFGTSFLVMMAVGAVLFSTTQLMPQLQQTAFDYTATLSGLSMMPGGIAMLMLMPISGFAAGIVQPKYLIMAGMAVVAIGLWHMTSLTPDASFSFFAFARIFLMIGLPFLFIPISTAAYVGLAPQKTNQASALINVARNIGGSIGVSLSNTVIAQNAQLHQANLVGHTAQSSPAYQQVVRQATEHFVAEGSSMLQAKQQAIGWIGQLIARQASLLAYIDVFRYCAVATALLVPLALLLRSSQGNPTGNSGEASGPPG</sequence>
<evidence type="ECO:0000313" key="9">
    <source>
        <dbReference type="EMBL" id="AGB47747.1"/>
    </source>
</evidence>
<dbReference type="RefSeq" id="WP_015319120.1">
    <property type="nucleotide sequence ID" value="NC_019973.1"/>
</dbReference>
<dbReference type="STRING" id="754035.Mesau_05440"/>
<dbReference type="NCBIfam" id="TIGR00711">
    <property type="entry name" value="efflux_EmrB"/>
    <property type="match status" value="1"/>
</dbReference>
<dbReference type="eggNOG" id="COG0477">
    <property type="taxonomic scope" value="Bacteria"/>
</dbReference>
<keyword evidence="10" id="KW-1185">Reference proteome</keyword>
<dbReference type="Proteomes" id="UP000010998">
    <property type="component" value="Chromosome"/>
</dbReference>
<keyword evidence="2" id="KW-0813">Transport</keyword>
<evidence type="ECO:0000256" key="3">
    <source>
        <dbReference type="ARBA" id="ARBA00022475"/>
    </source>
</evidence>
<evidence type="ECO:0000256" key="1">
    <source>
        <dbReference type="ARBA" id="ARBA00004651"/>
    </source>
</evidence>
<dbReference type="Gene3D" id="1.20.1250.20">
    <property type="entry name" value="MFS general substrate transporter like domains"/>
    <property type="match status" value="1"/>
</dbReference>
<evidence type="ECO:0000256" key="5">
    <source>
        <dbReference type="ARBA" id="ARBA00022989"/>
    </source>
</evidence>
<dbReference type="AlphaFoldDB" id="L0KQN0"/>
<accession>L0KQN0</accession>
<dbReference type="GeneID" id="90992727"/>
<dbReference type="OrthoDB" id="9812221at2"/>
<dbReference type="Gene3D" id="1.20.1720.10">
    <property type="entry name" value="Multidrug resistance protein D"/>
    <property type="match status" value="1"/>
</dbReference>
<dbReference type="Pfam" id="PF07690">
    <property type="entry name" value="MFS_1"/>
    <property type="match status" value="1"/>
</dbReference>
<feature type="transmembrane region" description="Helical" evidence="7">
    <location>
        <begin position="62"/>
        <end position="83"/>
    </location>
</feature>
<evidence type="ECO:0000256" key="4">
    <source>
        <dbReference type="ARBA" id="ARBA00022692"/>
    </source>
</evidence>
<dbReference type="CDD" id="cd17503">
    <property type="entry name" value="MFS_LmrB_MDR_like"/>
    <property type="match status" value="1"/>
</dbReference>
<dbReference type="PANTHER" id="PTHR23501">
    <property type="entry name" value="MAJOR FACILITATOR SUPERFAMILY"/>
    <property type="match status" value="1"/>
</dbReference>
<feature type="transmembrane region" description="Helical" evidence="7">
    <location>
        <begin position="249"/>
        <end position="270"/>
    </location>
</feature>